<evidence type="ECO:0000313" key="2">
    <source>
        <dbReference type="EMBL" id="TLD71320.1"/>
    </source>
</evidence>
<feature type="compositionally biased region" description="Polar residues" evidence="1">
    <location>
        <begin position="14"/>
        <end position="24"/>
    </location>
</feature>
<dbReference type="RefSeq" id="WP_138085533.1">
    <property type="nucleotide sequence ID" value="NZ_VAUV01000005.1"/>
</dbReference>
<dbReference type="EMBL" id="VAUV01000005">
    <property type="protein sequence ID" value="TLD71320.1"/>
    <property type="molecule type" value="Genomic_DNA"/>
</dbReference>
<gene>
    <name evidence="2" type="ORF">FEM03_07255</name>
</gene>
<evidence type="ECO:0000313" key="3">
    <source>
        <dbReference type="Proteomes" id="UP000306196"/>
    </source>
</evidence>
<reference evidence="2 3" key="1">
    <citation type="submission" date="2019-05" db="EMBL/GenBank/DDBJ databases">
        <title>Verrucobacter flavum gen. nov., sp. nov. a new member of the family Verrucomicrobiaceae.</title>
        <authorList>
            <person name="Szuroczki S."/>
            <person name="Abbaszade G."/>
            <person name="Szabo A."/>
            <person name="Felfoldi T."/>
            <person name="Schumann P."/>
            <person name="Boka K."/>
            <person name="Keki Z."/>
            <person name="Toumi M."/>
            <person name="Toth E."/>
        </authorList>
    </citation>
    <scope>NUCLEOTIDE SEQUENCE [LARGE SCALE GENOMIC DNA]</scope>
    <source>
        <strain evidence="2 3">MG-N-17</strain>
    </source>
</reference>
<sequence>MIKKSKTDGHEAADSSQTTFRDNAQINQKIDDYIQKNPKHWQYIQAMPRQRMERAMVLHEVQKNERQQKLENGILRKLERDPELKKTYENLVKDLPEDQREKAMVSIASRTMRDIAARQSRKERTQGAVTV</sequence>
<dbReference type="Proteomes" id="UP000306196">
    <property type="component" value="Unassembled WGS sequence"/>
</dbReference>
<dbReference type="AlphaFoldDB" id="A0A5R8KGA8"/>
<keyword evidence="3" id="KW-1185">Reference proteome</keyword>
<organism evidence="2 3">
    <name type="scientific">Phragmitibacter flavus</name>
    <dbReference type="NCBI Taxonomy" id="2576071"/>
    <lineage>
        <taxon>Bacteria</taxon>
        <taxon>Pseudomonadati</taxon>
        <taxon>Verrucomicrobiota</taxon>
        <taxon>Verrucomicrobiia</taxon>
        <taxon>Verrucomicrobiales</taxon>
        <taxon>Verrucomicrobiaceae</taxon>
        <taxon>Phragmitibacter</taxon>
    </lineage>
</organism>
<accession>A0A5R8KGA8</accession>
<evidence type="ECO:0000256" key="1">
    <source>
        <dbReference type="SAM" id="MobiDB-lite"/>
    </source>
</evidence>
<proteinExistence type="predicted"/>
<feature type="compositionally biased region" description="Basic and acidic residues" evidence="1">
    <location>
        <begin position="1"/>
        <end position="13"/>
    </location>
</feature>
<protein>
    <submittedName>
        <fullName evidence="2">Uncharacterized protein</fullName>
    </submittedName>
</protein>
<feature type="region of interest" description="Disordered" evidence="1">
    <location>
        <begin position="1"/>
        <end position="24"/>
    </location>
</feature>
<comment type="caution">
    <text evidence="2">The sequence shown here is derived from an EMBL/GenBank/DDBJ whole genome shotgun (WGS) entry which is preliminary data.</text>
</comment>
<name>A0A5R8KGA8_9BACT</name>